<evidence type="ECO:0000313" key="4">
    <source>
        <dbReference type="Proteomes" id="UP001499967"/>
    </source>
</evidence>
<evidence type="ECO:0008006" key="5">
    <source>
        <dbReference type="Google" id="ProtNLM"/>
    </source>
</evidence>
<feature type="transmembrane region" description="Helical" evidence="2">
    <location>
        <begin position="131"/>
        <end position="149"/>
    </location>
</feature>
<gene>
    <name evidence="3" type="ORF">GCM10009559_74370</name>
</gene>
<reference evidence="3 4" key="1">
    <citation type="journal article" date="2019" name="Int. J. Syst. Evol. Microbiol.">
        <title>The Global Catalogue of Microorganisms (GCM) 10K type strain sequencing project: providing services to taxonomists for standard genome sequencing and annotation.</title>
        <authorList>
            <consortium name="The Broad Institute Genomics Platform"/>
            <consortium name="The Broad Institute Genome Sequencing Center for Infectious Disease"/>
            <person name="Wu L."/>
            <person name="Ma J."/>
        </authorList>
    </citation>
    <scope>NUCLEOTIDE SEQUENCE [LARGE SCALE GENOMIC DNA]</scope>
    <source>
        <strain evidence="3 4">JCM 11117</strain>
    </source>
</reference>
<evidence type="ECO:0000256" key="2">
    <source>
        <dbReference type="SAM" id="Phobius"/>
    </source>
</evidence>
<name>A0ABN1NG87_9PSEU</name>
<keyword evidence="2" id="KW-1133">Transmembrane helix</keyword>
<feature type="transmembrane region" description="Helical" evidence="2">
    <location>
        <begin position="238"/>
        <end position="256"/>
    </location>
</feature>
<dbReference type="Proteomes" id="UP001499967">
    <property type="component" value="Unassembled WGS sequence"/>
</dbReference>
<proteinExistence type="predicted"/>
<feature type="region of interest" description="Disordered" evidence="1">
    <location>
        <begin position="469"/>
        <end position="513"/>
    </location>
</feature>
<keyword evidence="2" id="KW-0472">Membrane</keyword>
<feature type="transmembrane region" description="Helical" evidence="2">
    <location>
        <begin position="39"/>
        <end position="64"/>
    </location>
</feature>
<evidence type="ECO:0000256" key="1">
    <source>
        <dbReference type="SAM" id="MobiDB-lite"/>
    </source>
</evidence>
<keyword evidence="4" id="KW-1185">Reference proteome</keyword>
<accession>A0ABN1NG87</accession>
<protein>
    <recommendedName>
        <fullName evidence="5">O-antigen ligase</fullName>
    </recommendedName>
</protein>
<dbReference type="RefSeq" id="WP_343946540.1">
    <property type="nucleotide sequence ID" value="NZ_BAAAHP010000290.1"/>
</dbReference>
<sequence>MIRTAGPRALDAWPWLVAAAGVGALAVVQPLVAVAAVAAVAVVAAAFAAPAAAVGVTVVVVLFVRPIEHLVPIALLGYLDEGLVLLCGIVLPLRRLLAGRALRAFPGQWWFAAFAAAGLLSGLFLDVPPETYLLGAVVMCKGLVFAWAVAQVDWEERHLRVAARTGAALIIFCLLATAANLALQGPWNAVMASDPNAIESRGFLPSLIGPFSHPIDLGQFMAFSAIALTAWRMTVRKGAFTLTLLLATAGAALLTARRTAIGSLVAAWLWLKAVGRSTGVLLAVAVTVPFAAVVLATPLATVVTATYNDYISPQAEPAARTVLTVDSFGVAAGYFPGGAGFGRFGSAIAASTYSPEYFARGYPDIWGLGRTAEDGRFLTDTEWPAIIGESGYLGAAAFLVGMILIYRASRRLYRHGATPLVRWIGLVAIGWTIASLVQSIATVTFTGPPGFGLFFGMVGLVTGLSARNGAPEAGPRPQHTDRSMIVSAAPRRAAPQLARLDSGTAAGSSRGRT</sequence>
<keyword evidence="2" id="KW-0812">Transmembrane</keyword>
<comment type="caution">
    <text evidence="3">The sequence shown here is derived from an EMBL/GenBank/DDBJ whole genome shotgun (WGS) entry which is preliminary data.</text>
</comment>
<feature type="transmembrane region" description="Helical" evidence="2">
    <location>
        <begin position="277"/>
        <end position="300"/>
    </location>
</feature>
<feature type="transmembrane region" description="Helical" evidence="2">
    <location>
        <begin position="105"/>
        <end position="125"/>
    </location>
</feature>
<evidence type="ECO:0000313" key="3">
    <source>
        <dbReference type="EMBL" id="GAA0906078.1"/>
    </source>
</evidence>
<feature type="transmembrane region" description="Helical" evidence="2">
    <location>
        <begin position="447"/>
        <end position="466"/>
    </location>
</feature>
<feature type="transmembrane region" description="Helical" evidence="2">
    <location>
        <begin position="70"/>
        <end position="93"/>
    </location>
</feature>
<dbReference type="EMBL" id="BAAAHP010000290">
    <property type="protein sequence ID" value="GAA0906078.1"/>
    <property type="molecule type" value="Genomic_DNA"/>
</dbReference>
<feature type="transmembrane region" description="Helical" evidence="2">
    <location>
        <begin position="420"/>
        <end position="441"/>
    </location>
</feature>
<feature type="transmembrane region" description="Helical" evidence="2">
    <location>
        <begin position="390"/>
        <end position="408"/>
    </location>
</feature>
<organism evidence="3 4">
    <name type="scientific">Pseudonocardia zijingensis</name>
    <dbReference type="NCBI Taxonomy" id="153376"/>
    <lineage>
        <taxon>Bacteria</taxon>
        <taxon>Bacillati</taxon>
        <taxon>Actinomycetota</taxon>
        <taxon>Actinomycetes</taxon>
        <taxon>Pseudonocardiales</taxon>
        <taxon>Pseudonocardiaceae</taxon>
        <taxon>Pseudonocardia</taxon>
    </lineage>
</organism>
<feature type="transmembrane region" description="Helical" evidence="2">
    <location>
        <begin position="12"/>
        <end position="32"/>
    </location>
</feature>
<feature type="compositionally biased region" description="Low complexity" evidence="1">
    <location>
        <begin position="488"/>
        <end position="500"/>
    </location>
</feature>
<feature type="transmembrane region" description="Helical" evidence="2">
    <location>
        <begin position="161"/>
        <end position="183"/>
    </location>
</feature>